<name>A0A382EM88_9ZZZZ</name>
<gene>
    <name evidence="2" type="ORF">METZ01_LOCUS204286</name>
</gene>
<evidence type="ECO:0000256" key="1">
    <source>
        <dbReference type="SAM" id="MobiDB-lite"/>
    </source>
</evidence>
<organism evidence="2">
    <name type="scientific">marine metagenome</name>
    <dbReference type="NCBI Taxonomy" id="408172"/>
    <lineage>
        <taxon>unclassified sequences</taxon>
        <taxon>metagenomes</taxon>
        <taxon>ecological metagenomes</taxon>
    </lineage>
</organism>
<evidence type="ECO:0000313" key="2">
    <source>
        <dbReference type="EMBL" id="SVB51432.1"/>
    </source>
</evidence>
<protein>
    <submittedName>
        <fullName evidence="2">Uncharacterized protein</fullName>
    </submittedName>
</protein>
<dbReference type="EMBL" id="UINC01045096">
    <property type="protein sequence ID" value="SVB51432.1"/>
    <property type="molecule type" value="Genomic_DNA"/>
</dbReference>
<dbReference type="AlphaFoldDB" id="A0A382EM88"/>
<proteinExistence type="predicted"/>
<accession>A0A382EM88</accession>
<feature type="region of interest" description="Disordered" evidence="1">
    <location>
        <begin position="15"/>
        <end position="37"/>
    </location>
</feature>
<reference evidence="2" key="1">
    <citation type="submission" date="2018-05" db="EMBL/GenBank/DDBJ databases">
        <authorList>
            <person name="Lanie J.A."/>
            <person name="Ng W.-L."/>
            <person name="Kazmierczak K.M."/>
            <person name="Andrzejewski T.M."/>
            <person name="Davidsen T.M."/>
            <person name="Wayne K.J."/>
            <person name="Tettelin H."/>
            <person name="Glass J.I."/>
            <person name="Rusch D."/>
            <person name="Podicherti R."/>
            <person name="Tsui H.-C.T."/>
            <person name="Winkler M.E."/>
        </authorList>
    </citation>
    <scope>NUCLEOTIDE SEQUENCE</scope>
</reference>
<feature type="compositionally biased region" description="Polar residues" evidence="1">
    <location>
        <begin position="16"/>
        <end position="29"/>
    </location>
</feature>
<feature type="non-terminal residue" evidence="2">
    <location>
        <position position="37"/>
    </location>
</feature>
<sequence>MEIAKLKKLAGITDSEAPSETQLNISHTAQALKDREK</sequence>